<evidence type="ECO:0000256" key="3">
    <source>
        <dbReference type="ARBA" id="ARBA00023098"/>
    </source>
</evidence>
<protein>
    <recommendedName>
        <fullName evidence="6">PNPLA domain-containing protein</fullName>
    </recommendedName>
</protein>
<evidence type="ECO:0000256" key="5">
    <source>
        <dbReference type="SAM" id="SignalP"/>
    </source>
</evidence>
<dbReference type="GO" id="GO:0016787">
    <property type="term" value="F:hydrolase activity"/>
    <property type="evidence" value="ECO:0007669"/>
    <property type="project" value="UniProtKB-UniRule"/>
</dbReference>
<evidence type="ECO:0000256" key="1">
    <source>
        <dbReference type="ARBA" id="ARBA00022801"/>
    </source>
</evidence>
<dbReference type="Proteomes" id="UP000266005">
    <property type="component" value="Unassembled WGS sequence"/>
</dbReference>
<dbReference type="AlphaFoldDB" id="A0A399SH46"/>
<comment type="caution">
    <text evidence="7">The sequence shown here is derived from an EMBL/GenBank/DDBJ whole genome shotgun (WGS) entry which is preliminary data.</text>
</comment>
<evidence type="ECO:0000256" key="4">
    <source>
        <dbReference type="PROSITE-ProRule" id="PRU01161"/>
    </source>
</evidence>
<dbReference type="Pfam" id="PF19143">
    <property type="entry name" value="Omp85_2"/>
    <property type="match status" value="1"/>
</dbReference>
<name>A0A399SH46_9BACT</name>
<dbReference type="InterPro" id="IPR002641">
    <property type="entry name" value="PNPLA_dom"/>
</dbReference>
<dbReference type="Gene3D" id="3.40.1090.10">
    <property type="entry name" value="Cytosolic phospholipase A2 catalytic domain"/>
    <property type="match status" value="2"/>
</dbReference>
<feature type="chain" id="PRO_5017328749" description="PNPLA domain-containing protein" evidence="5">
    <location>
        <begin position="36"/>
        <end position="778"/>
    </location>
</feature>
<dbReference type="InterPro" id="IPR043864">
    <property type="entry name" value="Omp85-like_dom"/>
</dbReference>
<keyword evidence="5" id="KW-0732">Signal</keyword>
<keyword evidence="3 4" id="KW-0443">Lipid metabolism</keyword>
<dbReference type="GO" id="GO:0019867">
    <property type="term" value="C:outer membrane"/>
    <property type="evidence" value="ECO:0007669"/>
    <property type="project" value="InterPro"/>
</dbReference>
<dbReference type="PANTHER" id="PTHR14226:SF76">
    <property type="entry name" value="NTE FAMILY PROTEIN RSSA"/>
    <property type="match status" value="1"/>
</dbReference>
<dbReference type="CDD" id="cd07205">
    <property type="entry name" value="Pat_PNPLA6_PNPLA7_NTE1_like"/>
    <property type="match status" value="1"/>
</dbReference>
<dbReference type="Pfam" id="PF01734">
    <property type="entry name" value="Patatin"/>
    <property type="match status" value="1"/>
</dbReference>
<feature type="domain" description="PNPLA" evidence="6">
    <location>
        <begin position="50"/>
        <end position="240"/>
    </location>
</feature>
<feature type="signal peptide" evidence="5">
    <location>
        <begin position="1"/>
        <end position="35"/>
    </location>
</feature>
<feature type="short sequence motif" description="GXGXXG" evidence="4">
    <location>
        <begin position="54"/>
        <end position="59"/>
    </location>
</feature>
<evidence type="ECO:0000259" key="6">
    <source>
        <dbReference type="PROSITE" id="PS51635"/>
    </source>
</evidence>
<evidence type="ECO:0000313" key="7">
    <source>
        <dbReference type="EMBL" id="RIJ42421.1"/>
    </source>
</evidence>
<dbReference type="EMBL" id="QWGE01000001">
    <property type="protein sequence ID" value="RIJ42421.1"/>
    <property type="molecule type" value="Genomic_DNA"/>
</dbReference>
<dbReference type="PANTHER" id="PTHR14226">
    <property type="entry name" value="NEUROPATHY TARGET ESTERASE/SWISS CHEESE D.MELANOGASTER"/>
    <property type="match status" value="1"/>
</dbReference>
<evidence type="ECO:0000256" key="2">
    <source>
        <dbReference type="ARBA" id="ARBA00022963"/>
    </source>
</evidence>
<evidence type="ECO:0000313" key="8">
    <source>
        <dbReference type="Proteomes" id="UP000266005"/>
    </source>
</evidence>
<keyword evidence="8" id="KW-1185">Reference proteome</keyword>
<feature type="active site" description="Proton acceptor" evidence="4">
    <location>
        <position position="227"/>
    </location>
</feature>
<dbReference type="Gene3D" id="3.10.20.310">
    <property type="entry name" value="membrane protein fhac"/>
    <property type="match status" value="1"/>
</dbReference>
<dbReference type="SUPFAM" id="SSF52151">
    <property type="entry name" value="FabD/lysophospholipase-like"/>
    <property type="match status" value="1"/>
</dbReference>
<dbReference type="InterPro" id="IPR016035">
    <property type="entry name" value="Acyl_Trfase/lysoPLipase"/>
</dbReference>
<keyword evidence="2 4" id="KW-0442">Lipid degradation</keyword>
<accession>A0A399SH46</accession>
<dbReference type="GO" id="GO:0016042">
    <property type="term" value="P:lipid catabolic process"/>
    <property type="evidence" value="ECO:0007669"/>
    <property type="project" value="UniProtKB-UniRule"/>
</dbReference>
<feature type="short sequence motif" description="GXSXG" evidence="4">
    <location>
        <begin position="81"/>
        <end position="85"/>
    </location>
</feature>
<feature type="active site" description="Nucleophile" evidence="4">
    <location>
        <position position="83"/>
    </location>
</feature>
<dbReference type="Gene3D" id="2.40.160.50">
    <property type="entry name" value="membrane protein fhac: a member of the omp85/tpsb transporter family"/>
    <property type="match status" value="1"/>
</dbReference>
<sequence>MQPRHPKAFIPNRMKHYLPCMLLVFSLLRTLPAIAQQSVQRPAQRPKIGLVLSGGGAKGMAHIGFLKVMEEAGIRPDFITGTSMGSLVGALYALGYTPDQIEKIALGQDWEMVLSNQVQLSQIAIEEKAYYGRYMLELPVNKLKISFPSGLIEGQALNNLLIRLSRGAHGIQDFNKLPTPFACVATNLSTGKKVVLRSGFLPEALRASMAIPTVFTPVKLDSSMLVDGGLVQNFPVQEALDMGADFIIGVNVGGGLEPEQNLKSMLDVLVQATFFTSASNSEAEKKKTDLLVDVLPALQGYTTGSFSETKQIIEIGEEVARQYEDSLRTLAHYFRSFKEPMHRPAYHNLQDSVKIGQVIISGTSSLPERIIRRRLRVDENASTTISRIEDHIEILYGTGHFNKISYALLPTGNSSYHLQLNVEEASEAALKTAIYYDSENRAGATINYTHRNFLWEGSRFVAEVDLGQNIRSDINYLKYTGYRNQVAMKLASQYYKNDFSLFDDHGNKIAILQQNTNIGLLGWQTTTNNTWTLGQQLKYKSGRLYPQVAGQITLDSVDIDINWLEQLKTRNWQIATFFKLNTLNRQVYPTRGWKAEAAGAFVFGNNFSVRAQEDHPELESMFGKATYDPYLKIALGADGVVPLRPNLGLMLRQGLLLYTSNDLPVGEETMLGGYTTPLHNMISYRAAEPFAYSTDNLFYAGLGLQMELRKKLYAQATTTLINTSLLHGSRNLRGKSTRIGYGTTFGYLTPFGPVTLGAAYEHGSGLRGFLSLGFRVPW</sequence>
<gene>
    <name evidence="7" type="ORF">D1627_00690</name>
</gene>
<dbReference type="InterPro" id="IPR050301">
    <property type="entry name" value="NTE"/>
</dbReference>
<proteinExistence type="predicted"/>
<organism evidence="7 8">
    <name type="scientific">Pontibacter oryzae</name>
    <dbReference type="NCBI Taxonomy" id="2304593"/>
    <lineage>
        <taxon>Bacteria</taxon>
        <taxon>Pseudomonadati</taxon>
        <taxon>Bacteroidota</taxon>
        <taxon>Cytophagia</taxon>
        <taxon>Cytophagales</taxon>
        <taxon>Hymenobacteraceae</taxon>
        <taxon>Pontibacter</taxon>
    </lineage>
</organism>
<reference evidence="8" key="1">
    <citation type="submission" date="2018-08" db="EMBL/GenBank/DDBJ databases">
        <title>Mucilaginibacter sp. MYSH2.</title>
        <authorList>
            <person name="Seo T."/>
        </authorList>
    </citation>
    <scope>NUCLEOTIDE SEQUENCE [LARGE SCALE GENOMIC DNA]</scope>
    <source>
        <strain evidence="8">KIRAN</strain>
    </source>
</reference>
<dbReference type="PROSITE" id="PS51635">
    <property type="entry name" value="PNPLA"/>
    <property type="match status" value="1"/>
</dbReference>
<feature type="short sequence motif" description="DGA/G" evidence="4">
    <location>
        <begin position="227"/>
        <end position="229"/>
    </location>
</feature>
<keyword evidence="1 4" id="KW-0378">Hydrolase</keyword>